<keyword evidence="4" id="KW-0808">Transferase</keyword>
<dbReference type="RefSeq" id="WP_085517820.1">
    <property type="nucleotide sequence ID" value="NZ_FXAW01000005.1"/>
</dbReference>
<dbReference type="InterPro" id="IPR018060">
    <property type="entry name" value="HTH_AraC"/>
</dbReference>
<keyword evidence="8" id="KW-0902">Two-component regulatory system</keyword>
<dbReference type="InterPro" id="IPR009057">
    <property type="entry name" value="Homeodomain-like_sf"/>
</dbReference>
<keyword evidence="6 16" id="KW-0418">Kinase</keyword>
<dbReference type="CDD" id="cd17574">
    <property type="entry name" value="REC_OmpR"/>
    <property type="match status" value="1"/>
</dbReference>
<keyword evidence="17" id="KW-1185">Reference proteome</keyword>
<proteinExistence type="predicted"/>
<dbReference type="InterPro" id="IPR001789">
    <property type="entry name" value="Sig_transdc_resp-reg_receiver"/>
</dbReference>
<dbReference type="PROSITE" id="PS50109">
    <property type="entry name" value="HIS_KIN"/>
    <property type="match status" value="1"/>
</dbReference>
<evidence type="ECO:0000256" key="2">
    <source>
        <dbReference type="ARBA" id="ARBA00012438"/>
    </source>
</evidence>
<evidence type="ECO:0000313" key="16">
    <source>
        <dbReference type="EMBL" id="SMG39636.1"/>
    </source>
</evidence>
<dbReference type="Gene3D" id="1.25.40.10">
    <property type="entry name" value="Tetratricopeptide repeat domain"/>
    <property type="match status" value="2"/>
</dbReference>
<dbReference type="InterPro" id="IPR011006">
    <property type="entry name" value="CheY-like_superfamily"/>
</dbReference>
<dbReference type="Gene3D" id="1.10.10.60">
    <property type="entry name" value="Homeodomain-like"/>
    <property type="match status" value="1"/>
</dbReference>
<dbReference type="InterPro" id="IPR003594">
    <property type="entry name" value="HATPase_dom"/>
</dbReference>
<dbReference type="FunFam" id="3.30.565.10:FF:000037">
    <property type="entry name" value="Hybrid sensor histidine kinase/response regulator"/>
    <property type="match status" value="1"/>
</dbReference>
<dbReference type="CDD" id="cd00075">
    <property type="entry name" value="HATPase"/>
    <property type="match status" value="1"/>
</dbReference>
<dbReference type="GO" id="GO:0003700">
    <property type="term" value="F:DNA-binding transcription factor activity"/>
    <property type="evidence" value="ECO:0007669"/>
    <property type="project" value="InterPro"/>
</dbReference>
<evidence type="ECO:0000256" key="4">
    <source>
        <dbReference type="ARBA" id="ARBA00022679"/>
    </source>
</evidence>
<evidence type="ECO:0000256" key="10">
    <source>
        <dbReference type="ARBA" id="ARBA00023163"/>
    </source>
</evidence>
<comment type="catalytic activity">
    <reaction evidence="1">
        <text>ATP + protein L-histidine = ADP + protein N-phospho-L-histidine.</text>
        <dbReference type="EC" id="2.7.13.3"/>
    </reaction>
</comment>
<dbReference type="SUPFAM" id="SSF48452">
    <property type="entry name" value="TPR-like"/>
    <property type="match status" value="2"/>
</dbReference>
<dbReference type="SUPFAM" id="SSF47384">
    <property type="entry name" value="Homodimeric domain of signal transducing histidine kinase"/>
    <property type="match status" value="1"/>
</dbReference>
<dbReference type="Gene3D" id="3.30.565.10">
    <property type="entry name" value="Histidine kinase-like ATPase, C-terminal domain"/>
    <property type="match status" value="1"/>
</dbReference>
<dbReference type="InterPro" id="IPR019734">
    <property type="entry name" value="TPR_rpt"/>
</dbReference>
<feature type="domain" description="Response regulatory" evidence="15">
    <location>
        <begin position="733"/>
        <end position="848"/>
    </location>
</feature>
<evidence type="ECO:0000256" key="12">
    <source>
        <dbReference type="PROSITE-ProRule" id="PRU00339"/>
    </source>
</evidence>
<dbReference type="CDD" id="cd00082">
    <property type="entry name" value="HisKA"/>
    <property type="match status" value="1"/>
</dbReference>
<gene>
    <name evidence="16" type="ORF">SAMN05661096_02653</name>
</gene>
<evidence type="ECO:0000256" key="7">
    <source>
        <dbReference type="ARBA" id="ARBA00022840"/>
    </source>
</evidence>
<dbReference type="EMBL" id="FXAW01000005">
    <property type="protein sequence ID" value="SMG39636.1"/>
    <property type="molecule type" value="Genomic_DNA"/>
</dbReference>
<protein>
    <recommendedName>
        <fullName evidence="2">histidine kinase</fullName>
        <ecNumber evidence="2">2.7.13.3</ecNumber>
    </recommendedName>
</protein>
<dbReference type="InterPro" id="IPR036890">
    <property type="entry name" value="HATPase_C_sf"/>
</dbReference>
<dbReference type="Pfam" id="PF13424">
    <property type="entry name" value="TPR_12"/>
    <property type="match status" value="3"/>
</dbReference>
<feature type="repeat" description="TPR" evidence="12">
    <location>
        <begin position="161"/>
        <end position="194"/>
    </location>
</feature>
<dbReference type="STRING" id="1028.SAMN05661096_02653"/>
<dbReference type="InterPro" id="IPR036097">
    <property type="entry name" value="HisK_dim/P_sf"/>
</dbReference>
<accession>A0A1X7KEF1</accession>
<keyword evidence="5" id="KW-0547">Nucleotide-binding</keyword>
<evidence type="ECO:0000256" key="3">
    <source>
        <dbReference type="ARBA" id="ARBA00022553"/>
    </source>
</evidence>
<dbReference type="SMART" id="SM00388">
    <property type="entry name" value="HisKA"/>
    <property type="match status" value="1"/>
</dbReference>
<dbReference type="OrthoDB" id="9797097at2"/>
<dbReference type="PROSITE" id="PS50005">
    <property type="entry name" value="TPR"/>
    <property type="match status" value="4"/>
</dbReference>
<evidence type="ECO:0000259" key="14">
    <source>
        <dbReference type="PROSITE" id="PS50109"/>
    </source>
</evidence>
<evidence type="ECO:0000256" key="9">
    <source>
        <dbReference type="ARBA" id="ARBA00023015"/>
    </source>
</evidence>
<dbReference type="PRINTS" id="PR00344">
    <property type="entry name" value="BCTRLSENSOR"/>
</dbReference>
<dbReference type="Proteomes" id="UP000193804">
    <property type="component" value="Unassembled WGS sequence"/>
</dbReference>
<dbReference type="GO" id="GO:0000155">
    <property type="term" value="F:phosphorelay sensor kinase activity"/>
    <property type="evidence" value="ECO:0007669"/>
    <property type="project" value="InterPro"/>
</dbReference>
<sequence length="981" mass="110889">MKKIILLFLVSFLLGFFSVGQTQIDSLRQILSDQDNDSNKVKTYLQFFYTDLYYSNPEEVIQYTREAADLSRAINYHKGEVEAYNSLGYIYRVRSENDSAFHFFGKALKLAEPINYNLGILDAYVGLGNTYNQLSKWQQAIIEFKKAEELAFSGGNLRIAASANNNLGNISLAQGALQDALIYYQKAADIGPPSIEEVALVNIGLVHIELNNPEKAMDYLLEAKEMTSQSENWYALAFIHQHLGSLERSKSNLPEALDYYQKAMDIYKSINERQFYSEVLTSIASVYYEKKLYLKALAAYNESIQIQKEISHYAGWCNSLHGMGEVYLAMGNISASEKTLIEALNIADKNTLLTLKDDIVLTLSTLYKNSGRYKKALAYHELYKQLSDSLLNQEKQEQIDELETRFETKQKQQEIDLLSAENQIANLNVLQQTNFRNYVIIIAFILAILAAVAYNRVQVKAKANNKLKELDQLKTNFFTDISHEFRTPLTLILSPVSKALKSEQNSPIKHDLELIQRNAERLLELTNQLLDLSKLEAGKLKLTVRPYNLHDFLQVSVASFESFAPSKNIDFKIELKDVPTSAYFDQDNLQKILNNLLSNAFKFTPDGGCIILKADAAKKHLNITVKDTGPGISEKQQRKVFDRFYQNDNNEQGGGSGIGLTLTKELVLLHHGSISLDSAVGVGSTFKFSIPIEASAYQKKEIDASLTEPLKPASTFNDSIEWDQIKEKEGIPIALIVEDNFDLSHHIRSVLSEKYTVFEAKNGVAGVERAMELIPDIIISDWMMPKMDGLEFCKKVKEDQRSSHIPIIMLTAKADVSSKLEGLKTGADEYLTKPFNTEELLARMENLISQRAHLKSIYSKRITVSPSKIEVTDPNEAFLQKALGIVDSHIEDNEFTVEKFQGEMAMSRMQLHRKLKALTDFSASEFIRNLRLQRAADLLSSNGMQVSEVAYKTGFNSLSYFTQCFKEKYGVIPSQYESIVP</sequence>
<dbReference type="Gene3D" id="1.10.287.130">
    <property type="match status" value="1"/>
</dbReference>
<evidence type="ECO:0000256" key="8">
    <source>
        <dbReference type="ARBA" id="ARBA00023012"/>
    </source>
</evidence>
<dbReference type="Pfam" id="PF02518">
    <property type="entry name" value="HATPase_c"/>
    <property type="match status" value="1"/>
</dbReference>
<evidence type="ECO:0000256" key="11">
    <source>
        <dbReference type="PROSITE-ProRule" id="PRU00169"/>
    </source>
</evidence>
<keyword evidence="3 11" id="KW-0597">Phosphoprotein</keyword>
<feature type="modified residue" description="4-aspartylphosphate" evidence="11">
    <location>
        <position position="781"/>
    </location>
</feature>
<evidence type="ECO:0000256" key="5">
    <source>
        <dbReference type="ARBA" id="ARBA00022741"/>
    </source>
</evidence>
<keyword evidence="12" id="KW-0802">TPR repeat</keyword>
<dbReference type="FunFam" id="1.10.287.130:FF:000045">
    <property type="entry name" value="Two-component system sensor histidine kinase/response regulator"/>
    <property type="match status" value="1"/>
</dbReference>
<dbReference type="InterPro" id="IPR004358">
    <property type="entry name" value="Sig_transdc_His_kin-like_C"/>
</dbReference>
<feature type="domain" description="HTH araC/xylS-type" evidence="13">
    <location>
        <begin position="880"/>
        <end position="979"/>
    </location>
</feature>
<dbReference type="AlphaFoldDB" id="A0A1X7KEF1"/>
<evidence type="ECO:0000256" key="1">
    <source>
        <dbReference type="ARBA" id="ARBA00000085"/>
    </source>
</evidence>
<evidence type="ECO:0000256" key="6">
    <source>
        <dbReference type="ARBA" id="ARBA00022777"/>
    </source>
</evidence>
<dbReference type="InterPro" id="IPR005467">
    <property type="entry name" value="His_kinase_dom"/>
</dbReference>
<dbReference type="PROSITE" id="PS01124">
    <property type="entry name" value="HTH_ARAC_FAMILY_2"/>
    <property type="match status" value="1"/>
</dbReference>
<dbReference type="Gene3D" id="3.40.50.2300">
    <property type="match status" value="1"/>
</dbReference>
<feature type="repeat" description="TPR" evidence="12">
    <location>
        <begin position="121"/>
        <end position="154"/>
    </location>
</feature>
<dbReference type="Pfam" id="PF00512">
    <property type="entry name" value="HisKA"/>
    <property type="match status" value="1"/>
</dbReference>
<evidence type="ECO:0000259" key="13">
    <source>
        <dbReference type="PROSITE" id="PS01124"/>
    </source>
</evidence>
<name>A0A1X7KEF1_9BACT</name>
<dbReference type="SMART" id="SM00448">
    <property type="entry name" value="REC"/>
    <property type="match status" value="1"/>
</dbReference>
<evidence type="ECO:0000259" key="15">
    <source>
        <dbReference type="PROSITE" id="PS50110"/>
    </source>
</evidence>
<dbReference type="SMART" id="SM00342">
    <property type="entry name" value="HTH_ARAC"/>
    <property type="match status" value="1"/>
</dbReference>
<dbReference type="Pfam" id="PF12833">
    <property type="entry name" value="HTH_18"/>
    <property type="match status" value="1"/>
</dbReference>
<dbReference type="SUPFAM" id="SSF46689">
    <property type="entry name" value="Homeodomain-like"/>
    <property type="match status" value="1"/>
</dbReference>
<dbReference type="SUPFAM" id="SSF55874">
    <property type="entry name" value="ATPase domain of HSP90 chaperone/DNA topoisomerase II/histidine kinase"/>
    <property type="match status" value="1"/>
</dbReference>
<keyword evidence="7" id="KW-0067">ATP-binding</keyword>
<dbReference type="InterPro" id="IPR011990">
    <property type="entry name" value="TPR-like_helical_dom_sf"/>
</dbReference>
<reference evidence="17" key="1">
    <citation type="submission" date="2017-04" db="EMBL/GenBank/DDBJ databases">
        <authorList>
            <person name="Varghese N."/>
            <person name="Submissions S."/>
        </authorList>
    </citation>
    <scope>NUCLEOTIDE SEQUENCE [LARGE SCALE GENOMIC DNA]</scope>
    <source>
        <strain evidence="17">DSM 4125</strain>
    </source>
</reference>
<dbReference type="GO" id="GO:0043565">
    <property type="term" value="F:sequence-specific DNA binding"/>
    <property type="evidence" value="ECO:0007669"/>
    <property type="project" value="InterPro"/>
</dbReference>
<dbReference type="InterPro" id="IPR003661">
    <property type="entry name" value="HisK_dim/P_dom"/>
</dbReference>
<dbReference type="SMART" id="SM00387">
    <property type="entry name" value="HATPase_c"/>
    <property type="match status" value="1"/>
</dbReference>
<feature type="repeat" description="TPR" evidence="12">
    <location>
        <begin position="81"/>
        <end position="114"/>
    </location>
</feature>
<dbReference type="SUPFAM" id="SSF52172">
    <property type="entry name" value="CheY-like"/>
    <property type="match status" value="1"/>
</dbReference>
<dbReference type="GO" id="GO:0005524">
    <property type="term" value="F:ATP binding"/>
    <property type="evidence" value="ECO:0007669"/>
    <property type="project" value="UniProtKB-KW"/>
</dbReference>
<dbReference type="PANTHER" id="PTHR43547:SF2">
    <property type="entry name" value="HYBRID SIGNAL TRANSDUCTION HISTIDINE KINASE C"/>
    <property type="match status" value="1"/>
</dbReference>
<dbReference type="PROSITE" id="PS50110">
    <property type="entry name" value="RESPONSE_REGULATORY"/>
    <property type="match status" value="1"/>
</dbReference>
<dbReference type="EC" id="2.7.13.3" evidence="2"/>
<evidence type="ECO:0000313" key="17">
    <source>
        <dbReference type="Proteomes" id="UP000193804"/>
    </source>
</evidence>
<dbReference type="SMART" id="SM00028">
    <property type="entry name" value="TPR"/>
    <property type="match status" value="7"/>
</dbReference>
<keyword evidence="10" id="KW-0804">Transcription</keyword>
<dbReference type="PANTHER" id="PTHR43547">
    <property type="entry name" value="TWO-COMPONENT HISTIDINE KINASE"/>
    <property type="match status" value="1"/>
</dbReference>
<feature type="domain" description="Histidine kinase" evidence="14">
    <location>
        <begin position="480"/>
        <end position="694"/>
    </location>
</feature>
<feature type="repeat" description="TPR" evidence="12">
    <location>
        <begin position="237"/>
        <end position="270"/>
    </location>
</feature>
<keyword evidence="9" id="KW-0805">Transcription regulation</keyword>
<dbReference type="Pfam" id="PF00072">
    <property type="entry name" value="Response_reg"/>
    <property type="match status" value="1"/>
</dbReference>
<organism evidence="16 17">
    <name type="scientific">Marivirga sericea</name>
    <dbReference type="NCBI Taxonomy" id="1028"/>
    <lineage>
        <taxon>Bacteria</taxon>
        <taxon>Pseudomonadati</taxon>
        <taxon>Bacteroidota</taxon>
        <taxon>Cytophagia</taxon>
        <taxon>Cytophagales</taxon>
        <taxon>Marivirgaceae</taxon>
        <taxon>Marivirga</taxon>
    </lineage>
</organism>